<comment type="subcellular location">
    <subcellularLocation>
        <location evidence="7">Cytoplasm</location>
    </subcellularLocation>
</comment>
<protein>
    <recommendedName>
        <fullName evidence="7">Adenylosuccinate synthetase</fullName>
        <shortName evidence="7">AMPSase</shortName>
        <shortName evidence="7">AdSS</shortName>
        <ecNumber evidence="7">6.3.4.4</ecNumber>
    </recommendedName>
    <alternativeName>
        <fullName evidence="7">IMP--aspartate ligase</fullName>
    </alternativeName>
</protein>
<feature type="binding site" evidence="7">
    <location>
        <position position="264"/>
    </location>
    <ligand>
        <name>GTP</name>
        <dbReference type="ChEBI" id="CHEBI:37565"/>
    </ligand>
</feature>
<dbReference type="EC" id="6.3.4.4" evidence="7"/>
<dbReference type="InterPro" id="IPR027417">
    <property type="entry name" value="P-loop_NTPase"/>
</dbReference>
<dbReference type="GO" id="GO:0000287">
    <property type="term" value="F:magnesium ion binding"/>
    <property type="evidence" value="ECO:0007669"/>
    <property type="project" value="UniProtKB-UniRule"/>
</dbReference>
<keyword evidence="6 7" id="KW-0342">GTP-binding</keyword>
<feature type="binding site" description="in other chain" evidence="7">
    <location>
        <position position="130"/>
    </location>
    <ligand>
        <name>IMP</name>
        <dbReference type="ChEBI" id="CHEBI:58053"/>
        <note>ligand shared between dimeric partners</note>
    </ligand>
</feature>
<dbReference type="GO" id="GO:0005737">
    <property type="term" value="C:cytoplasm"/>
    <property type="evidence" value="ECO:0007669"/>
    <property type="project" value="UniProtKB-SubCell"/>
</dbReference>
<evidence type="ECO:0000313" key="10">
    <source>
        <dbReference type="Proteomes" id="UP000034445"/>
    </source>
</evidence>
<dbReference type="GO" id="GO:0046040">
    <property type="term" value="P:IMP metabolic process"/>
    <property type="evidence" value="ECO:0007669"/>
    <property type="project" value="TreeGrafter"/>
</dbReference>
<comment type="caution">
    <text evidence="9">The sequence shown here is derived from an EMBL/GenBank/DDBJ whole genome shotgun (WGS) entry which is preliminary data.</text>
</comment>
<keyword evidence="3 7" id="KW-0547">Nucleotide-binding</keyword>
<keyword evidence="4 7" id="KW-0658">Purine biosynthesis</keyword>
<evidence type="ECO:0000256" key="5">
    <source>
        <dbReference type="ARBA" id="ARBA00022842"/>
    </source>
</evidence>
<dbReference type="GO" id="GO:0004019">
    <property type="term" value="F:adenylosuccinate synthase activity"/>
    <property type="evidence" value="ECO:0007669"/>
    <property type="project" value="UniProtKB-UniRule"/>
</dbReference>
<feature type="binding site" evidence="7">
    <location>
        <begin position="290"/>
        <end position="292"/>
    </location>
    <ligand>
        <name>GTP</name>
        <dbReference type="ChEBI" id="CHEBI:37565"/>
    </ligand>
</feature>
<dbReference type="Gene3D" id="3.40.440.10">
    <property type="entry name" value="Adenylosuccinate Synthetase, subunit A, domain 1"/>
    <property type="match status" value="2"/>
</dbReference>
<dbReference type="SUPFAM" id="SSF52540">
    <property type="entry name" value="P-loop containing nucleoside triphosphate hydrolases"/>
    <property type="match status" value="1"/>
</dbReference>
<dbReference type="Proteomes" id="UP000034445">
    <property type="component" value="Unassembled WGS sequence"/>
</dbReference>
<evidence type="ECO:0000313" key="9">
    <source>
        <dbReference type="EMBL" id="KKW30134.1"/>
    </source>
</evidence>
<reference evidence="9 10" key="1">
    <citation type="journal article" date="2015" name="Nature">
        <title>rRNA introns, odd ribosomes, and small enigmatic genomes across a large radiation of phyla.</title>
        <authorList>
            <person name="Brown C.T."/>
            <person name="Hug L.A."/>
            <person name="Thomas B.C."/>
            <person name="Sharon I."/>
            <person name="Castelle C.J."/>
            <person name="Singh A."/>
            <person name="Wilkins M.J."/>
            <person name="Williams K.H."/>
            <person name="Banfield J.F."/>
        </authorList>
    </citation>
    <scope>NUCLEOTIDE SEQUENCE [LARGE SCALE GENOMIC DNA]</scope>
</reference>
<keyword evidence="1 7" id="KW-0436">Ligase</keyword>
<evidence type="ECO:0000256" key="6">
    <source>
        <dbReference type="ARBA" id="ARBA00023134"/>
    </source>
</evidence>
<name>A0A0G2ACJ4_9BACT</name>
<dbReference type="EMBL" id="LCRF01000050">
    <property type="protein sequence ID" value="KKW30134.1"/>
    <property type="molecule type" value="Genomic_DNA"/>
</dbReference>
<dbReference type="GO" id="GO:0005525">
    <property type="term" value="F:GTP binding"/>
    <property type="evidence" value="ECO:0007669"/>
    <property type="project" value="UniProtKB-UniRule"/>
</dbReference>
<dbReference type="SMART" id="SM00788">
    <property type="entry name" value="Adenylsucc_synt"/>
    <property type="match status" value="1"/>
</dbReference>
<dbReference type="PANTHER" id="PTHR11846">
    <property type="entry name" value="ADENYLOSUCCINATE SYNTHETASE"/>
    <property type="match status" value="1"/>
</dbReference>
<feature type="active site" description="Proton acceptor" evidence="7">
    <location>
        <position position="19"/>
    </location>
</feature>
<feature type="binding site" evidence="7">
    <location>
        <position position="48"/>
    </location>
    <ligand>
        <name>Mg(2+)</name>
        <dbReference type="ChEBI" id="CHEBI:18420"/>
    </ligand>
</feature>
<keyword evidence="7" id="KW-0963">Cytoplasm</keyword>
<evidence type="ECO:0000256" key="1">
    <source>
        <dbReference type="ARBA" id="ARBA00022598"/>
    </source>
</evidence>
<evidence type="ECO:0000256" key="2">
    <source>
        <dbReference type="ARBA" id="ARBA00022723"/>
    </source>
</evidence>
<gene>
    <name evidence="7" type="primary">purA</name>
    <name evidence="9" type="ORF">UY74_C0050G0003</name>
</gene>
<dbReference type="AlphaFoldDB" id="A0A0G2ACJ4"/>
<dbReference type="Gene3D" id="3.90.170.10">
    <property type="entry name" value="Adenylosuccinate Synthetase, subunit A, domain 3"/>
    <property type="match status" value="1"/>
</dbReference>
<feature type="binding site" evidence="7">
    <location>
        <begin position="48"/>
        <end position="50"/>
    </location>
    <ligand>
        <name>GTP</name>
        <dbReference type="ChEBI" id="CHEBI:37565"/>
    </ligand>
</feature>
<feature type="binding site" evidence="7">
    <location>
        <begin position="258"/>
        <end position="264"/>
    </location>
    <ligand>
        <name>substrate</name>
    </ligand>
</feature>
<feature type="binding site" evidence="7">
    <location>
        <position position="144"/>
    </location>
    <ligand>
        <name>IMP</name>
        <dbReference type="ChEBI" id="CHEBI:58053"/>
        <note>ligand shared between dimeric partners</note>
    </ligand>
</feature>
<feature type="binding site" description="in other chain" evidence="7">
    <location>
        <position position="186"/>
    </location>
    <ligand>
        <name>IMP</name>
        <dbReference type="ChEBI" id="CHEBI:58053"/>
        <note>ligand shared between dimeric partners</note>
    </ligand>
</feature>
<evidence type="ECO:0000256" key="4">
    <source>
        <dbReference type="ARBA" id="ARBA00022755"/>
    </source>
</evidence>
<comment type="subunit">
    <text evidence="7">Homodimer.</text>
</comment>
<feature type="region of interest" description="Disordered" evidence="8">
    <location>
        <begin position="117"/>
        <end position="140"/>
    </location>
</feature>
<dbReference type="InterPro" id="IPR001114">
    <property type="entry name" value="Adenylosuccinate_synthetase"/>
</dbReference>
<dbReference type="PATRIC" id="fig|1618676.3.peg.896"/>
<comment type="similarity">
    <text evidence="7">Belongs to the adenylosuccinate synthetase family.</text>
</comment>
<dbReference type="UniPathway" id="UPA00075">
    <property type="reaction ID" value="UER00335"/>
</dbReference>
<feature type="binding site" description="in other chain" evidence="7">
    <location>
        <begin position="46"/>
        <end position="49"/>
    </location>
    <ligand>
        <name>IMP</name>
        <dbReference type="ChEBI" id="CHEBI:58053"/>
        <note>ligand shared between dimeric partners</note>
    </ligand>
</feature>
<dbReference type="Pfam" id="PF00709">
    <property type="entry name" value="Adenylsucc_synt"/>
    <property type="match status" value="2"/>
</dbReference>
<dbReference type="HAMAP" id="MF_00011">
    <property type="entry name" value="Adenylosucc_synth"/>
    <property type="match status" value="1"/>
</dbReference>
<feature type="binding site" description="in other chain" evidence="7">
    <location>
        <position position="201"/>
    </location>
    <ligand>
        <name>IMP</name>
        <dbReference type="ChEBI" id="CHEBI:58053"/>
        <note>ligand shared between dimeric partners</note>
    </ligand>
</feature>
<organism evidence="9 10">
    <name type="scientific">Candidatus Kaiserbacteria bacterium GW2011_GWC2_52_8b</name>
    <dbReference type="NCBI Taxonomy" id="1618676"/>
    <lineage>
        <taxon>Bacteria</taxon>
        <taxon>Candidatus Kaiseribacteriota</taxon>
    </lineage>
</organism>
<evidence type="ECO:0000256" key="7">
    <source>
        <dbReference type="HAMAP-Rule" id="MF_00011"/>
    </source>
</evidence>
<sequence>MRHVPKLSMDVIVDLQYGDCGKGKVAHYLVQTKKYTHVLRYNGGCNAGHTIFHKGKKFITHHIPAGVFFGVRSIIGSGCVLDPKQFFSELRMLKKGGVPTRGKIFIARNTHVITSAHKAEDRNEKKVGTTGRGNGPAYRDKYGRTGVRAEKIPAFRPYLLDLYEEWNRSPYSKSKGGVRILAEGAQGFGLDIDWGDYPYVTSSHCTTAGALLNGLPPQAIQDVWGVAKIYETYVGAKKFQPKGEVFDKIADVGEEYGATTGRRRQVNWMNMQNLARAVRMNGVTHIVFNKADVLRQVGEWAIYDNGKKRAFKSESAMQEFIVKRLKTFGIPRSRVYFSSSREKI</sequence>
<accession>A0A0G2ACJ4</accession>
<proteinExistence type="inferred from homology"/>
<keyword evidence="5 7" id="KW-0460">Magnesium</keyword>
<feature type="compositionally biased region" description="Basic and acidic residues" evidence="8">
    <location>
        <begin position="117"/>
        <end position="127"/>
    </location>
</feature>
<comment type="cofactor">
    <cofactor evidence="7">
        <name>Mg(2+)</name>
        <dbReference type="ChEBI" id="CHEBI:18420"/>
    </cofactor>
    <text evidence="7">Binds 1 Mg(2+) ion per subunit.</text>
</comment>
<dbReference type="PANTHER" id="PTHR11846:SF0">
    <property type="entry name" value="ADENYLOSUCCINATE SYNTHETASE"/>
    <property type="match status" value="1"/>
</dbReference>
<feature type="binding site" description="in other chain" evidence="7">
    <location>
        <position position="262"/>
    </location>
    <ligand>
        <name>IMP</name>
        <dbReference type="ChEBI" id="CHEBI:58053"/>
        <note>ligand shared between dimeric partners</note>
    </ligand>
</feature>
<comment type="caution">
    <text evidence="7">Lacks conserved residue(s) required for the propagation of feature annotation.</text>
</comment>
<evidence type="ECO:0000256" key="3">
    <source>
        <dbReference type="ARBA" id="ARBA00022741"/>
    </source>
</evidence>
<feature type="active site" description="Proton donor" evidence="7">
    <location>
        <position position="49"/>
    </location>
</feature>
<comment type="pathway">
    <text evidence="7">Purine metabolism; AMP biosynthesis via de novo pathway; AMP from IMP: step 1/2.</text>
</comment>
<dbReference type="GO" id="GO:0044208">
    <property type="term" value="P:'de novo' AMP biosynthetic process"/>
    <property type="evidence" value="ECO:0007669"/>
    <property type="project" value="UniProtKB-UniRule"/>
</dbReference>
<feature type="binding site" evidence="7">
    <location>
        <position position="19"/>
    </location>
    <ligand>
        <name>Mg(2+)</name>
        <dbReference type="ChEBI" id="CHEBI:18420"/>
    </ligand>
</feature>
<keyword evidence="2 7" id="KW-0479">Metal-binding</keyword>
<dbReference type="InterPro" id="IPR042109">
    <property type="entry name" value="Adenylosuccinate_synth_dom1"/>
</dbReference>
<dbReference type="InterPro" id="IPR042111">
    <property type="entry name" value="Adenylosuccinate_synth_dom3"/>
</dbReference>
<evidence type="ECO:0000256" key="8">
    <source>
        <dbReference type="SAM" id="MobiDB-lite"/>
    </source>
</evidence>
<comment type="catalytic activity">
    <reaction evidence="7">
        <text>IMP + L-aspartate + GTP = N(6)-(1,2-dicarboxyethyl)-AMP + GDP + phosphate + 2 H(+)</text>
        <dbReference type="Rhea" id="RHEA:15753"/>
        <dbReference type="ChEBI" id="CHEBI:15378"/>
        <dbReference type="ChEBI" id="CHEBI:29991"/>
        <dbReference type="ChEBI" id="CHEBI:37565"/>
        <dbReference type="ChEBI" id="CHEBI:43474"/>
        <dbReference type="ChEBI" id="CHEBI:57567"/>
        <dbReference type="ChEBI" id="CHEBI:58053"/>
        <dbReference type="ChEBI" id="CHEBI:58189"/>
        <dbReference type="EC" id="6.3.4.4"/>
    </reaction>
</comment>
<comment type="function">
    <text evidence="7">Plays an important role in the de novo pathway of purine nucleotide biosynthesis. Catalyzes the first committed step in the biosynthesis of AMP from IMP.</text>
</comment>